<proteinExistence type="predicted"/>
<comment type="caution">
    <text evidence="2">The sequence shown here is derived from an EMBL/GenBank/DDBJ whole genome shotgun (WGS) entry which is preliminary data.</text>
</comment>
<feature type="region of interest" description="Disordered" evidence="1">
    <location>
        <begin position="26"/>
        <end position="56"/>
    </location>
</feature>
<protein>
    <submittedName>
        <fullName evidence="2">Uncharacterized protein</fullName>
    </submittedName>
</protein>
<sequence>MEKHQEAAGIYSVSYADILKRGINLNEDEEPGSGATHLELSQISDTTSVEDSRLPDWPNAVERGLRDAGNSATEFEQNPRAGHVLNSSGELFSDSLPPPEMGHLQ</sequence>
<organism evidence="2 3">
    <name type="scientific">Nepenthes gracilis</name>
    <name type="common">Slender pitcher plant</name>
    <dbReference type="NCBI Taxonomy" id="150966"/>
    <lineage>
        <taxon>Eukaryota</taxon>
        <taxon>Viridiplantae</taxon>
        <taxon>Streptophyta</taxon>
        <taxon>Embryophyta</taxon>
        <taxon>Tracheophyta</taxon>
        <taxon>Spermatophyta</taxon>
        <taxon>Magnoliopsida</taxon>
        <taxon>eudicotyledons</taxon>
        <taxon>Gunneridae</taxon>
        <taxon>Pentapetalae</taxon>
        <taxon>Caryophyllales</taxon>
        <taxon>Nepenthaceae</taxon>
        <taxon>Nepenthes</taxon>
    </lineage>
</organism>
<feature type="region of interest" description="Disordered" evidence="1">
    <location>
        <begin position="69"/>
        <end position="105"/>
    </location>
</feature>
<gene>
    <name evidence="2" type="ORF">Nepgr_022898</name>
</gene>
<dbReference type="Proteomes" id="UP001279734">
    <property type="component" value="Unassembled WGS sequence"/>
</dbReference>
<accession>A0AAD3T1T2</accession>
<evidence type="ECO:0000313" key="2">
    <source>
        <dbReference type="EMBL" id="GMH21056.1"/>
    </source>
</evidence>
<name>A0AAD3T1T2_NEPGR</name>
<evidence type="ECO:0000313" key="3">
    <source>
        <dbReference type="Proteomes" id="UP001279734"/>
    </source>
</evidence>
<dbReference type="EMBL" id="BSYO01000022">
    <property type="protein sequence ID" value="GMH21056.1"/>
    <property type="molecule type" value="Genomic_DNA"/>
</dbReference>
<keyword evidence="3" id="KW-1185">Reference proteome</keyword>
<evidence type="ECO:0000256" key="1">
    <source>
        <dbReference type="SAM" id="MobiDB-lite"/>
    </source>
</evidence>
<feature type="compositionally biased region" description="Polar residues" evidence="1">
    <location>
        <begin position="39"/>
        <end position="49"/>
    </location>
</feature>
<feature type="compositionally biased region" description="Pro residues" evidence="1">
    <location>
        <begin position="96"/>
        <end position="105"/>
    </location>
</feature>
<reference evidence="2" key="1">
    <citation type="submission" date="2023-05" db="EMBL/GenBank/DDBJ databases">
        <title>Nepenthes gracilis genome sequencing.</title>
        <authorList>
            <person name="Fukushima K."/>
        </authorList>
    </citation>
    <scope>NUCLEOTIDE SEQUENCE</scope>
    <source>
        <strain evidence="2">SING2019-196</strain>
    </source>
</reference>
<dbReference type="AlphaFoldDB" id="A0AAD3T1T2"/>